<dbReference type="AlphaFoldDB" id="A0A0W1RDI7"/>
<comment type="caution">
    <text evidence="4">The sequence shown here is derived from an EMBL/GenBank/DDBJ whole genome shotgun (WGS) entry which is preliminary data.</text>
</comment>
<dbReference type="NCBIfam" id="TIGR01766">
    <property type="entry name" value="IS200/IS605 family accessory protein TnpB-like domain"/>
    <property type="match status" value="1"/>
</dbReference>
<feature type="region of interest" description="Disordered" evidence="2">
    <location>
        <begin position="374"/>
        <end position="413"/>
    </location>
</feature>
<feature type="compositionally biased region" description="Polar residues" evidence="2">
    <location>
        <begin position="402"/>
        <end position="413"/>
    </location>
</feature>
<dbReference type="RefSeq" id="WP_058580229.1">
    <property type="nucleotide sequence ID" value="NZ_LOPU01000004.1"/>
</dbReference>
<evidence type="ECO:0000259" key="3">
    <source>
        <dbReference type="Pfam" id="PF07282"/>
    </source>
</evidence>
<dbReference type="GO" id="GO:0003677">
    <property type="term" value="F:DNA binding"/>
    <property type="evidence" value="ECO:0007669"/>
    <property type="project" value="UniProtKB-KW"/>
</dbReference>
<sequence length="413" mass="47697">MSATANKTLEATLAPPTRCKEHRLQQTLTEYREALHEAFNNGCTTMSATNDVVTPYNLPYQAKDALKSYVPKLHNTYNAKEVGDEHPLRFVNRAGKFDRDTSREYEICWNVPQPGRGTNFWIPLRLNPDQQELWDEMLDDESSTKVGELRLQKHRTTWTLHVTVEYEIKDTSELPENPTRVGFDIGESMLVAGCALQHDIPTKPLLLNGKEAKRIRKEMFTTLKRLQERDASEWRVEERFSYYQNRLTDIIEKASRESVEYANQFENPVIVMENLAYIRESLDYGKYMNRRLHSWAFARLQGRIEDKAKDASIPIRYVHPQYTSKTCHSCKHIGYRPRQAEFKCKNPECHVSTFQADINASANIARRVDPWGESLPWKQADDDSPQDGSGCDTATVHRETSAPAQMTLTTYQD</sequence>
<proteinExistence type="predicted"/>
<name>A0A0W1RDI7_9EURY</name>
<reference evidence="4 5" key="1">
    <citation type="submission" date="2015-12" db="EMBL/GenBank/DDBJ databases">
        <title>Haloprofundus marisrubri gen. nov., sp. nov., an extremely halophilic archaeon isolated from the Discovery deep brine-seawater interface in the Red Sea.</title>
        <authorList>
            <person name="Zhang G."/>
            <person name="Stingl U."/>
            <person name="Rashid M."/>
        </authorList>
    </citation>
    <scope>NUCLEOTIDE SEQUENCE [LARGE SCALE GENOMIC DNA]</scope>
    <source>
        <strain evidence="4 5">SB9</strain>
    </source>
</reference>
<evidence type="ECO:0000256" key="2">
    <source>
        <dbReference type="SAM" id="MobiDB-lite"/>
    </source>
</evidence>
<organism evidence="4 5">
    <name type="scientific">Haloprofundus marisrubri</name>
    <dbReference type="NCBI Taxonomy" id="1514971"/>
    <lineage>
        <taxon>Archaea</taxon>
        <taxon>Methanobacteriati</taxon>
        <taxon>Methanobacteriota</taxon>
        <taxon>Stenosarchaea group</taxon>
        <taxon>Halobacteria</taxon>
        <taxon>Halobacteriales</taxon>
        <taxon>Haloferacaceae</taxon>
        <taxon>Haloprofundus</taxon>
    </lineage>
</organism>
<evidence type="ECO:0000256" key="1">
    <source>
        <dbReference type="ARBA" id="ARBA00023125"/>
    </source>
</evidence>
<accession>A0A0W1RDI7</accession>
<evidence type="ECO:0000313" key="4">
    <source>
        <dbReference type="EMBL" id="KTG11495.1"/>
    </source>
</evidence>
<dbReference type="NCBIfam" id="NF040570">
    <property type="entry name" value="guided_TnpB"/>
    <property type="match status" value="1"/>
</dbReference>
<protein>
    <submittedName>
        <fullName evidence="4">Transposase</fullName>
    </submittedName>
</protein>
<keyword evidence="1" id="KW-0238">DNA-binding</keyword>
<dbReference type="OrthoDB" id="168528at2157"/>
<feature type="domain" description="Cas12f1-like TNB" evidence="3">
    <location>
        <begin position="297"/>
        <end position="364"/>
    </location>
</feature>
<dbReference type="Proteomes" id="UP000054387">
    <property type="component" value="Unassembled WGS sequence"/>
</dbReference>
<evidence type="ECO:0000313" key="5">
    <source>
        <dbReference type="Proteomes" id="UP000054387"/>
    </source>
</evidence>
<dbReference type="EMBL" id="LOPU01000004">
    <property type="protein sequence ID" value="KTG11495.1"/>
    <property type="molecule type" value="Genomic_DNA"/>
</dbReference>
<dbReference type="Pfam" id="PF07282">
    <property type="entry name" value="Cas12f1-like_TNB"/>
    <property type="match status" value="1"/>
</dbReference>
<dbReference type="STRING" id="1514971.AUR64_03715"/>
<gene>
    <name evidence="4" type="ORF">AUR64_03715</name>
</gene>
<dbReference type="InterPro" id="IPR010095">
    <property type="entry name" value="Cas12f1-like_TNB"/>
</dbReference>
<keyword evidence="5" id="KW-1185">Reference proteome</keyword>